<proteinExistence type="predicted"/>
<evidence type="ECO:0008006" key="3">
    <source>
        <dbReference type="Google" id="ProtNLM"/>
    </source>
</evidence>
<evidence type="ECO:0000313" key="2">
    <source>
        <dbReference type="Proteomes" id="UP000315403"/>
    </source>
</evidence>
<evidence type="ECO:0000313" key="1">
    <source>
        <dbReference type="EMBL" id="TQN51490.1"/>
    </source>
</evidence>
<gene>
    <name evidence="1" type="ORF">DLNHIDIE_01363</name>
</gene>
<organism evidence="1 2">
    <name type="scientific">Acidithiobacillus thiooxidans ATCC 19377</name>
    <dbReference type="NCBI Taxonomy" id="637390"/>
    <lineage>
        <taxon>Bacteria</taxon>
        <taxon>Pseudomonadati</taxon>
        <taxon>Pseudomonadota</taxon>
        <taxon>Acidithiobacillia</taxon>
        <taxon>Acidithiobacillales</taxon>
        <taxon>Acidithiobacillaceae</taxon>
        <taxon>Acidithiobacillus</taxon>
    </lineage>
</organism>
<comment type="caution">
    <text evidence="1">The sequence shown here is derived from an EMBL/GenBank/DDBJ whole genome shotgun (WGS) entry which is preliminary data.</text>
</comment>
<dbReference type="RefSeq" id="WP_142087483.1">
    <property type="nucleotide sequence ID" value="NZ_SZUV01000001.1"/>
</dbReference>
<protein>
    <recommendedName>
        <fullName evidence="3">Sulfotransferase domain-containing protein</fullName>
    </recommendedName>
</protein>
<reference evidence="1 2" key="1">
    <citation type="submission" date="2019-03" db="EMBL/GenBank/DDBJ databases">
        <title>New insights into Acidothiobacillus thiooxidans sulfur metabolism through coupled gene expression, solution geochemistry, microscopy and spectroscopy analyses.</title>
        <authorList>
            <person name="Camacho D."/>
            <person name="Frazao R."/>
            <person name="Fouillen A."/>
            <person name="Nanci A."/>
            <person name="Lang B.F."/>
            <person name="Apte S.C."/>
            <person name="Baron C."/>
            <person name="Warren L.A."/>
        </authorList>
    </citation>
    <scope>NUCLEOTIDE SEQUENCE [LARGE SCALE GENOMIC DNA]</scope>
    <source>
        <strain evidence="1 2">ATCC 19377</strain>
    </source>
</reference>
<dbReference type="Proteomes" id="UP000315403">
    <property type="component" value="Unassembled WGS sequence"/>
</dbReference>
<name>A0A543Q591_ACITH</name>
<accession>A0A543Q591</accession>
<dbReference type="AlphaFoldDB" id="A0A543Q591"/>
<dbReference type="EMBL" id="SZUV01000001">
    <property type="protein sequence ID" value="TQN51490.1"/>
    <property type="molecule type" value="Genomic_DNA"/>
</dbReference>
<sequence length="318" mass="37646">MSPIHIHTFWRSGKTYLFNKIRSCEKTLVFYEPFHHFHSFLTPRIISLLDDQAWPSHHPRLLHPYFFEYFPLLRLDGPGVEGYSLSFSELNFFDNNNDLLEQKKYLFSLIDYAENCCLSPVLIYGRSMGRLPWMLKHMRGKHISLQRSIRGLWHSSKAQWTLHNDPDYLLNPVENLIMANMDQWIQEYFGELGLLQLRTLSRRTENIRDLTLFLLTDSGTLVMQAFCAVIALGYALAESYTELIVDLERVSDWEYRQYIELEFRERYSLTINLHDCNIPEYSCSKEISEVENYYYNCLDIARQHVSRGQFIHGNDLSS</sequence>